<organism evidence="1 2">
    <name type="scientific">Megamonas funiformis YIT 11815</name>
    <dbReference type="NCBI Taxonomy" id="742816"/>
    <lineage>
        <taxon>Bacteria</taxon>
        <taxon>Bacillati</taxon>
        <taxon>Bacillota</taxon>
        <taxon>Negativicutes</taxon>
        <taxon>Selenomonadales</taxon>
        <taxon>Selenomonadaceae</taxon>
        <taxon>Megamonas</taxon>
    </lineage>
</organism>
<protein>
    <submittedName>
        <fullName evidence="1">Uncharacterized protein</fullName>
    </submittedName>
</protein>
<dbReference type="Proteomes" id="UP000005963">
    <property type="component" value="Unassembled WGS sequence"/>
</dbReference>
<dbReference type="EMBL" id="ADMB01000082">
    <property type="protein sequence ID" value="EHR35087.1"/>
    <property type="molecule type" value="Genomic_DNA"/>
</dbReference>
<feature type="non-terminal residue" evidence="1">
    <location>
        <position position="1"/>
    </location>
</feature>
<keyword evidence="2" id="KW-1185">Reference proteome</keyword>
<accession>A0ABN0EGL1</accession>
<evidence type="ECO:0000313" key="2">
    <source>
        <dbReference type="Proteomes" id="UP000005963"/>
    </source>
</evidence>
<name>A0ABN0EGL1_9FIRM</name>
<sequence length="21" mass="2466">AEVDKDWHGGIELEVKNIEKR</sequence>
<reference evidence="1 2" key="1">
    <citation type="submission" date="2012-01" db="EMBL/GenBank/DDBJ databases">
        <title>The Genome Sequence of Megamonas funiformis YIT 11815.</title>
        <authorList>
            <consortium name="The Broad Institute Genome Sequencing Platform"/>
            <person name="Earl A."/>
            <person name="Ward D."/>
            <person name="Feldgarden M."/>
            <person name="Gevers D."/>
            <person name="Morotomi M."/>
            <person name="Young S.K."/>
            <person name="Zeng Q."/>
            <person name="Gargeya S."/>
            <person name="Fitzgerald M."/>
            <person name="Haas B."/>
            <person name="Abouelleil A."/>
            <person name="Alvarado L."/>
            <person name="Arachchi H.M."/>
            <person name="Berlin A."/>
            <person name="Chapman S.B."/>
            <person name="Gearin G."/>
            <person name="Goldberg J."/>
            <person name="Griggs A."/>
            <person name="Gujja S."/>
            <person name="Hansen M."/>
            <person name="Heiman D."/>
            <person name="Howarth C."/>
            <person name="Larimer J."/>
            <person name="Lui A."/>
            <person name="MacDonald P.J.P."/>
            <person name="McCowen C."/>
            <person name="Montmayeur A."/>
            <person name="Murphy C."/>
            <person name="Neiman D."/>
            <person name="Pearson M."/>
            <person name="Priest M."/>
            <person name="Roberts A."/>
            <person name="Saif S."/>
            <person name="Shea T."/>
            <person name="Sisk P."/>
            <person name="Stolte C."/>
            <person name="Sykes S."/>
            <person name="Wortman J."/>
            <person name="Nusbaum C."/>
            <person name="Birren B."/>
        </authorList>
    </citation>
    <scope>NUCLEOTIDE SEQUENCE [LARGE SCALE GENOMIC DNA]</scope>
    <source>
        <strain evidence="1 2">YIT 11815</strain>
    </source>
</reference>
<gene>
    <name evidence="1" type="ORF">HMPREF9454_01848</name>
</gene>
<proteinExistence type="predicted"/>
<evidence type="ECO:0000313" key="1">
    <source>
        <dbReference type="EMBL" id="EHR35087.1"/>
    </source>
</evidence>
<comment type="caution">
    <text evidence="1">The sequence shown here is derived from an EMBL/GenBank/DDBJ whole genome shotgun (WGS) entry which is preliminary data.</text>
</comment>